<reference evidence="2 3" key="2">
    <citation type="journal article" date="2018" name="New Phytol.">
        <title>High intraspecific genome diversity in the model arbuscular mycorrhizal symbiont Rhizophagus irregularis.</title>
        <authorList>
            <person name="Chen E.C.H."/>
            <person name="Morin E."/>
            <person name="Beaudet D."/>
            <person name="Noel J."/>
            <person name="Yildirir G."/>
            <person name="Ndikumana S."/>
            <person name="Charron P."/>
            <person name="St-Onge C."/>
            <person name="Giorgi J."/>
            <person name="Kruger M."/>
            <person name="Marton T."/>
            <person name="Ropars J."/>
            <person name="Grigoriev I.V."/>
            <person name="Hainaut M."/>
            <person name="Henrissat B."/>
            <person name="Roux C."/>
            <person name="Martin F."/>
            <person name="Corradi N."/>
        </authorList>
    </citation>
    <scope>NUCLEOTIDE SEQUENCE [LARGE SCALE GENOMIC DNA]</scope>
    <source>
        <strain evidence="2 3">DAOM 197198</strain>
    </source>
</reference>
<dbReference type="AlphaFoldDB" id="A0A2P4P3C1"/>
<keyword evidence="1" id="KW-0472">Membrane</keyword>
<proteinExistence type="predicted"/>
<name>A0A2P4P3C1_RHIID</name>
<evidence type="ECO:0000313" key="3">
    <source>
        <dbReference type="Proteomes" id="UP000018888"/>
    </source>
</evidence>
<feature type="non-terminal residue" evidence="2">
    <location>
        <position position="73"/>
    </location>
</feature>
<accession>A0A2P4P3C1</accession>
<gene>
    <name evidence="2" type="ORF">GLOIN_2v1718484</name>
</gene>
<sequence length="73" mass="8885">MVRCQYVCCIFFSLTYIYIFFFSSFFSSLLNPPVFIFLLYCIFTIINENFPKKKKFIDILSLSYFISPFYYDI</sequence>
<keyword evidence="1" id="KW-0812">Transmembrane</keyword>
<dbReference type="Proteomes" id="UP000018888">
    <property type="component" value="Unassembled WGS sequence"/>
</dbReference>
<organism evidence="2 3">
    <name type="scientific">Rhizophagus irregularis (strain DAOM 181602 / DAOM 197198 / MUCL 43194)</name>
    <name type="common">Arbuscular mycorrhizal fungus</name>
    <name type="synonym">Glomus intraradices</name>
    <dbReference type="NCBI Taxonomy" id="747089"/>
    <lineage>
        <taxon>Eukaryota</taxon>
        <taxon>Fungi</taxon>
        <taxon>Fungi incertae sedis</taxon>
        <taxon>Mucoromycota</taxon>
        <taxon>Glomeromycotina</taxon>
        <taxon>Glomeromycetes</taxon>
        <taxon>Glomerales</taxon>
        <taxon>Glomeraceae</taxon>
        <taxon>Rhizophagus</taxon>
    </lineage>
</organism>
<evidence type="ECO:0000313" key="2">
    <source>
        <dbReference type="EMBL" id="POG59881.1"/>
    </source>
</evidence>
<keyword evidence="3" id="KW-1185">Reference proteome</keyword>
<feature type="transmembrane region" description="Helical" evidence="1">
    <location>
        <begin position="7"/>
        <end position="26"/>
    </location>
</feature>
<protein>
    <submittedName>
        <fullName evidence="2">Uncharacterized protein</fullName>
    </submittedName>
</protein>
<feature type="transmembrane region" description="Helical" evidence="1">
    <location>
        <begin position="32"/>
        <end position="50"/>
    </location>
</feature>
<evidence type="ECO:0000256" key="1">
    <source>
        <dbReference type="SAM" id="Phobius"/>
    </source>
</evidence>
<comment type="caution">
    <text evidence="2">The sequence shown here is derived from an EMBL/GenBank/DDBJ whole genome shotgun (WGS) entry which is preliminary data.</text>
</comment>
<keyword evidence="1" id="KW-1133">Transmembrane helix</keyword>
<reference evidence="2 3" key="1">
    <citation type="journal article" date="2013" name="Proc. Natl. Acad. Sci. U.S.A.">
        <title>Genome of an arbuscular mycorrhizal fungus provides insight into the oldest plant symbiosis.</title>
        <authorList>
            <person name="Tisserant E."/>
            <person name="Malbreil M."/>
            <person name="Kuo A."/>
            <person name="Kohler A."/>
            <person name="Symeonidi A."/>
            <person name="Balestrini R."/>
            <person name="Charron P."/>
            <person name="Duensing N."/>
            <person name="Frei Dit Frey N."/>
            <person name="Gianinazzi-Pearson V."/>
            <person name="Gilbert L.B."/>
            <person name="Handa Y."/>
            <person name="Herr J.R."/>
            <person name="Hijri M."/>
            <person name="Koul R."/>
            <person name="Kawaguchi M."/>
            <person name="Krajinski F."/>
            <person name="Lammers P.J."/>
            <person name="Masclaux F.G."/>
            <person name="Murat C."/>
            <person name="Morin E."/>
            <person name="Ndikumana S."/>
            <person name="Pagni M."/>
            <person name="Petitpierre D."/>
            <person name="Requena N."/>
            <person name="Rosikiewicz P."/>
            <person name="Riley R."/>
            <person name="Saito K."/>
            <person name="San Clemente H."/>
            <person name="Shapiro H."/>
            <person name="van Tuinen D."/>
            <person name="Becard G."/>
            <person name="Bonfante P."/>
            <person name="Paszkowski U."/>
            <person name="Shachar-Hill Y.Y."/>
            <person name="Tuskan G.A."/>
            <person name="Young P.W."/>
            <person name="Sanders I.R."/>
            <person name="Henrissat B."/>
            <person name="Rensing S.A."/>
            <person name="Grigoriev I.V."/>
            <person name="Corradi N."/>
            <person name="Roux C."/>
            <person name="Martin F."/>
        </authorList>
    </citation>
    <scope>NUCLEOTIDE SEQUENCE [LARGE SCALE GENOMIC DNA]</scope>
    <source>
        <strain evidence="2 3">DAOM 197198</strain>
    </source>
</reference>
<dbReference type="EMBL" id="AUPC02000423">
    <property type="protein sequence ID" value="POG59881.1"/>
    <property type="molecule type" value="Genomic_DNA"/>
</dbReference>